<organism evidence="1 2">
    <name type="scientific">Candidatus Lokiarchaeum ossiferum</name>
    <dbReference type="NCBI Taxonomy" id="2951803"/>
    <lineage>
        <taxon>Archaea</taxon>
        <taxon>Promethearchaeati</taxon>
        <taxon>Promethearchaeota</taxon>
        <taxon>Promethearchaeia</taxon>
        <taxon>Promethearchaeales</taxon>
        <taxon>Promethearchaeaceae</taxon>
        <taxon>Candidatus Lokiarchaeum</taxon>
    </lineage>
</organism>
<evidence type="ECO:0000313" key="1">
    <source>
        <dbReference type="EMBL" id="UYP45605.1"/>
    </source>
</evidence>
<gene>
    <name evidence="1" type="ORF">NEF87_001890</name>
</gene>
<dbReference type="Proteomes" id="UP001208689">
    <property type="component" value="Chromosome"/>
</dbReference>
<reference evidence="1" key="1">
    <citation type="submission" date="2022-09" db="EMBL/GenBank/DDBJ databases">
        <title>Actin cytoskeleton and complex cell architecture in an #Asgard archaeon.</title>
        <authorList>
            <person name="Ponce Toledo R.I."/>
            <person name="Schleper C."/>
            <person name="Rodrigues Oliveira T."/>
            <person name="Wollweber F."/>
            <person name="Xu J."/>
            <person name="Rittmann S."/>
            <person name="Klingl A."/>
            <person name="Pilhofer M."/>
        </authorList>
    </citation>
    <scope>NUCLEOTIDE SEQUENCE</scope>
    <source>
        <strain evidence="1">B-35</strain>
    </source>
</reference>
<sequence length="362" mass="42438">MITFITTFENKRYMGDLDEKLDQYSQYENYAIISSKNNRLITDQNKVFIPFRAVYEIEMLVSLYLINYSYDSIEKGAFSMMDVNELSNLLGIAEKSLYRNIVERFFVSFEKIKPIRLNARDNSDRKRMGNVNAYSESRIPAFFAVDRLKVKFLILKKILTKLKENDFILQKMTLLQIEPDTTLETVVFEEYYKYLTEYFNIITPKKEFSHSKHNVLYSIGTEKLEEIRGYLSLAKNSPLNYIMRSLKSSLFVCNLIFTQMDVPDPFYHTDETIIDIRETIADPQLIPSLVQELDVALRNKNITMAEELHDKFELLVKRILKALSNAITTASNGQIHLRVEETLYSTGSIFENEKKREKLDKK</sequence>
<proteinExistence type="predicted"/>
<evidence type="ECO:0000313" key="2">
    <source>
        <dbReference type="Proteomes" id="UP001208689"/>
    </source>
</evidence>
<keyword evidence="2" id="KW-1185">Reference proteome</keyword>
<accession>A0ABY6HQC0</accession>
<dbReference type="EMBL" id="CP104013">
    <property type="protein sequence ID" value="UYP45605.1"/>
    <property type="molecule type" value="Genomic_DNA"/>
</dbReference>
<protein>
    <submittedName>
        <fullName evidence="1">Uncharacterized protein</fullName>
    </submittedName>
</protein>
<name>A0ABY6HQC0_9ARCH</name>